<dbReference type="GO" id="GO:0005634">
    <property type="term" value="C:nucleus"/>
    <property type="evidence" value="ECO:0007669"/>
    <property type="project" value="UniProtKB-SubCell"/>
</dbReference>
<proteinExistence type="predicted"/>
<name>A0A4S8K4K2_MUSBA</name>
<dbReference type="AlphaFoldDB" id="A0A4S8K4K2"/>
<keyword evidence="2" id="KW-0677">Repeat</keyword>
<dbReference type="PROSITE" id="PS50090">
    <property type="entry name" value="MYB_LIKE"/>
    <property type="match status" value="1"/>
</dbReference>
<keyword evidence="10" id="KW-1185">Reference proteome</keyword>
<dbReference type="Proteomes" id="UP000317650">
    <property type="component" value="Chromosome 8"/>
</dbReference>
<evidence type="ECO:0000256" key="1">
    <source>
        <dbReference type="ARBA" id="ARBA00004123"/>
    </source>
</evidence>
<feature type="domain" description="Myb-like" evidence="7">
    <location>
        <begin position="1"/>
        <end position="33"/>
    </location>
</feature>
<dbReference type="SUPFAM" id="SSF46689">
    <property type="entry name" value="Homeodomain-like"/>
    <property type="match status" value="1"/>
</dbReference>
<comment type="caution">
    <text evidence="9">The sequence shown here is derived from an EMBL/GenBank/DDBJ whole genome shotgun (WGS) entry which is preliminary data.</text>
</comment>
<dbReference type="InterPro" id="IPR001005">
    <property type="entry name" value="SANT/Myb"/>
</dbReference>
<dbReference type="PROSITE" id="PS51294">
    <property type="entry name" value="HTH_MYB"/>
    <property type="match status" value="1"/>
</dbReference>
<dbReference type="GO" id="GO:0043565">
    <property type="term" value="F:sequence-specific DNA binding"/>
    <property type="evidence" value="ECO:0007669"/>
    <property type="project" value="InterPro"/>
</dbReference>
<evidence type="ECO:0000256" key="2">
    <source>
        <dbReference type="ARBA" id="ARBA00022737"/>
    </source>
</evidence>
<evidence type="ECO:0000259" key="8">
    <source>
        <dbReference type="PROSITE" id="PS51294"/>
    </source>
</evidence>
<evidence type="ECO:0000313" key="10">
    <source>
        <dbReference type="Proteomes" id="UP000317650"/>
    </source>
</evidence>
<accession>A0A4S8K4K2</accession>
<keyword evidence="3" id="KW-0805">Transcription regulation</keyword>
<dbReference type="CDD" id="cd00167">
    <property type="entry name" value="SANT"/>
    <property type="match status" value="1"/>
</dbReference>
<dbReference type="Pfam" id="PF00249">
    <property type="entry name" value="Myb_DNA-binding"/>
    <property type="match status" value="1"/>
</dbReference>
<evidence type="ECO:0000256" key="6">
    <source>
        <dbReference type="ARBA" id="ARBA00023242"/>
    </source>
</evidence>
<dbReference type="InterPro" id="IPR009057">
    <property type="entry name" value="Homeodomain-like_sf"/>
</dbReference>
<organism evidence="9 10">
    <name type="scientific">Musa balbisiana</name>
    <name type="common">Banana</name>
    <dbReference type="NCBI Taxonomy" id="52838"/>
    <lineage>
        <taxon>Eukaryota</taxon>
        <taxon>Viridiplantae</taxon>
        <taxon>Streptophyta</taxon>
        <taxon>Embryophyta</taxon>
        <taxon>Tracheophyta</taxon>
        <taxon>Spermatophyta</taxon>
        <taxon>Magnoliopsida</taxon>
        <taxon>Liliopsida</taxon>
        <taxon>Zingiberales</taxon>
        <taxon>Musaceae</taxon>
        <taxon>Musa</taxon>
    </lineage>
</organism>
<keyword evidence="6" id="KW-0539">Nucleus</keyword>
<feature type="domain" description="HTH myb-type" evidence="8">
    <location>
        <begin position="1"/>
        <end position="28"/>
    </location>
</feature>
<keyword evidence="4" id="KW-0238">DNA-binding</keyword>
<dbReference type="InterPro" id="IPR044676">
    <property type="entry name" value="EOBI/EOBII-like_plant"/>
</dbReference>
<keyword evidence="5" id="KW-0804">Transcription</keyword>
<dbReference type="InterPro" id="IPR017930">
    <property type="entry name" value="Myb_dom"/>
</dbReference>
<evidence type="ECO:0000259" key="7">
    <source>
        <dbReference type="PROSITE" id="PS50090"/>
    </source>
</evidence>
<dbReference type="PANTHER" id="PTHR45675:SF30">
    <property type="entry name" value="TRANSCRIPTION FACTOR MYB62"/>
    <property type="match status" value="1"/>
</dbReference>
<dbReference type="PANTHER" id="PTHR45675">
    <property type="entry name" value="MYB TRANSCRIPTION FACTOR-RELATED-RELATED"/>
    <property type="match status" value="1"/>
</dbReference>
<evidence type="ECO:0000256" key="5">
    <source>
        <dbReference type="ARBA" id="ARBA00023163"/>
    </source>
</evidence>
<dbReference type="STRING" id="52838.A0A4S8K4K2"/>
<gene>
    <name evidence="9" type="ORF">C4D60_Mb08t17970</name>
</gene>
<evidence type="ECO:0000313" key="9">
    <source>
        <dbReference type="EMBL" id="THU69776.1"/>
    </source>
</evidence>
<evidence type="ECO:0000256" key="4">
    <source>
        <dbReference type="ARBA" id="ARBA00023125"/>
    </source>
</evidence>
<protein>
    <submittedName>
        <fullName evidence="9">Uncharacterized protein</fullName>
    </submittedName>
</protein>
<dbReference type="GO" id="GO:0003700">
    <property type="term" value="F:DNA-binding transcription factor activity"/>
    <property type="evidence" value="ECO:0007669"/>
    <property type="project" value="InterPro"/>
</dbReference>
<comment type="subcellular location">
    <subcellularLocation>
        <location evidence="1">Nucleus</location>
    </subcellularLocation>
</comment>
<evidence type="ECO:0000256" key="3">
    <source>
        <dbReference type="ARBA" id="ARBA00023015"/>
    </source>
</evidence>
<dbReference type="EMBL" id="PYDT01000002">
    <property type="protein sequence ID" value="THU69776.1"/>
    <property type="molecule type" value="Genomic_DNA"/>
</dbReference>
<dbReference type="Gene3D" id="1.10.10.60">
    <property type="entry name" value="Homeodomain-like"/>
    <property type="match status" value="1"/>
</dbReference>
<sequence>MEVRRGPWTLEEDTLLTHYIACHGEGRWNLLARCSVCTSFWLIPRLEENRQELSAEVVELPEARCKAR</sequence>
<reference evidence="9 10" key="1">
    <citation type="journal article" date="2019" name="Nat. Plants">
        <title>Genome sequencing of Musa balbisiana reveals subgenome evolution and function divergence in polyploid bananas.</title>
        <authorList>
            <person name="Yao X."/>
        </authorList>
    </citation>
    <scope>NUCLEOTIDE SEQUENCE [LARGE SCALE GENOMIC DNA]</scope>
    <source>
        <strain evidence="10">cv. DH-PKW</strain>
        <tissue evidence="9">Leaves</tissue>
    </source>
</reference>